<dbReference type="GO" id="GO:0008270">
    <property type="term" value="F:zinc ion binding"/>
    <property type="evidence" value="ECO:0007669"/>
    <property type="project" value="UniProtKB-UniRule"/>
</dbReference>
<dbReference type="EMBL" id="CP014691">
    <property type="protein sequence ID" value="AQS89268.1"/>
    <property type="molecule type" value="Genomic_DNA"/>
</dbReference>
<dbReference type="EC" id="3.1.-.-" evidence="7"/>
<dbReference type="PANTHER" id="PTHR46986:SF1">
    <property type="entry name" value="ENDORIBONUCLEASE YBEY, CHLOROPLASTIC"/>
    <property type="match status" value="1"/>
</dbReference>
<evidence type="ECO:0000313" key="9">
    <source>
        <dbReference type="Proteomes" id="UP000188604"/>
    </source>
</evidence>
<evidence type="ECO:0000256" key="2">
    <source>
        <dbReference type="ARBA" id="ARBA00022722"/>
    </source>
</evidence>
<dbReference type="KEGG" id="nch:A0U93_04045"/>
<keyword evidence="7" id="KW-0698">rRNA processing</keyword>
<dbReference type="PROSITE" id="PS01306">
    <property type="entry name" value="UPF0054"/>
    <property type="match status" value="1"/>
</dbReference>
<dbReference type="SUPFAM" id="SSF55486">
    <property type="entry name" value="Metalloproteases ('zincins'), catalytic domain"/>
    <property type="match status" value="1"/>
</dbReference>
<feature type="binding site" evidence="7">
    <location>
        <position position="114"/>
    </location>
    <ligand>
        <name>Zn(2+)</name>
        <dbReference type="ChEBI" id="CHEBI:29105"/>
        <note>catalytic</note>
    </ligand>
</feature>
<feature type="binding site" evidence="7">
    <location>
        <position position="108"/>
    </location>
    <ligand>
        <name>Zn(2+)</name>
        <dbReference type="ChEBI" id="CHEBI:29105"/>
        <note>catalytic</note>
    </ligand>
</feature>
<dbReference type="GO" id="GO:0006364">
    <property type="term" value="P:rRNA processing"/>
    <property type="evidence" value="ECO:0007669"/>
    <property type="project" value="UniProtKB-UniRule"/>
</dbReference>
<dbReference type="PANTHER" id="PTHR46986">
    <property type="entry name" value="ENDORIBONUCLEASE YBEY, CHLOROPLASTIC"/>
    <property type="match status" value="1"/>
</dbReference>
<keyword evidence="3 7" id="KW-0479">Metal-binding</keyword>
<dbReference type="Proteomes" id="UP000188604">
    <property type="component" value="Chromosome"/>
</dbReference>
<dbReference type="GO" id="GO:0004222">
    <property type="term" value="F:metalloendopeptidase activity"/>
    <property type="evidence" value="ECO:0007669"/>
    <property type="project" value="InterPro"/>
</dbReference>
<dbReference type="GO" id="GO:0004521">
    <property type="term" value="F:RNA endonuclease activity"/>
    <property type="evidence" value="ECO:0007669"/>
    <property type="project" value="UniProtKB-UniRule"/>
</dbReference>
<dbReference type="InterPro" id="IPR002036">
    <property type="entry name" value="YbeY"/>
</dbReference>
<gene>
    <name evidence="7" type="primary">ybeY</name>
    <name evidence="8" type="ORF">A0U93_04045</name>
</gene>
<comment type="cofactor">
    <cofactor evidence="7">
        <name>Zn(2+)</name>
        <dbReference type="ChEBI" id="CHEBI:29105"/>
    </cofactor>
    <text evidence="7">Binds 1 zinc ion.</text>
</comment>
<accession>A0A1U9KTV6</accession>
<dbReference type="AlphaFoldDB" id="A0A1U9KTV6"/>
<dbReference type="STRING" id="320497.A0U93_04045"/>
<keyword evidence="9" id="KW-1185">Reference proteome</keyword>
<organism evidence="8 9">
    <name type="scientific">Neoasaia chiangmaiensis</name>
    <dbReference type="NCBI Taxonomy" id="320497"/>
    <lineage>
        <taxon>Bacteria</taxon>
        <taxon>Pseudomonadati</taxon>
        <taxon>Pseudomonadota</taxon>
        <taxon>Alphaproteobacteria</taxon>
        <taxon>Acetobacterales</taxon>
        <taxon>Acetobacteraceae</taxon>
        <taxon>Neoasaia</taxon>
    </lineage>
</organism>
<comment type="subcellular location">
    <subcellularLocation>
        <location evidence="7">Cytoplasm</location>
    </subcellularLocation>
</comment>
<evidence type="ECO:0000256" key="1">
    <source>
        <dbReference type="ARBA" id="ARBA00010875"/>
    </source>
</evidence>
<comment type="similarity">
    <text evidence="1 7">Belongs to the endoribonuclease YbeY family.</text>
</comment>
<dbReference type="GO" id="GO:0005737">
    <property type="term" value="C:cytoplasm"/>
    <property type="evidence" value="ECO:0007669"/>
    <property type="project" value="UniProtKB-SubCell"/>
</dbReference>
<evidence type="ECO:0000256" key="7">
    <source>
        <dbReference type="HAMAP-Rule" id="MF_00009"/>
    </source>
</evidence>
<dbReference type="HAMAP" id="MF_00009">
    <property type="entry name" value="Endoribonucl_YbeY"/>
    <property type="match status" value="1"/>
</dbReference>
<comment type="function">
    <text evidence="7">Single strand-specific metallo-endoribonuclease involved in late-stage 70S ribosome quality control and in maturation of the 3' terminus of the 16S rRNA.</text>
</comment>
<evidence type="ECO:0000256" key="6">
    <source>
        <dbReference type="ARBA" id="ARBA00022833"/>
    </source>
</evidence>
<evidence type="ECO:0000256" key="3">
    <source>
        <dbReference type="ARBA" id="ARBA00022723"/>
    </source>
</evidence>
<evidence type="ECO:0000256" key="5">
    <source>
        <dbReference type="ARBA" id="ARBA00022801"/>
    </source>
</evidence>
<evidence type="ECO:0000256" key="4">
    <source>
        <dbReference type="ARBA" id="ARBA00022759"/>
    </source>
</evidence>
<dbReference type="InterPro" id="IPR023091">
    <property type="entry name" value="MetalPrtase_cat_dom_sf_prd"/>
</dbReference>
<keyword evidence="2 7" id="KW-0540">Nuclease</keyword>
<dbReference type="InterPro" id="IPR020549">
    <property type="entry name" value="YbeY_CS"/>
</dbReference>
<dbReference type="Gene3D" id="3.40.390.30">
    <property type="entry name" value="Metalloproteases ('zincins'), catalytic domain"/>
    <property type="match status" value="1"/>
</dbReference>
<sequence length="147" mass="16246">MIVAERRWRAAVPDLERRIGRTVDATCRWLGAARAPSILLENDRAVQRLNHDFRGRNKPTNVLTFDAMPGGGDGDIVLGYETVRREALASRKTVGAHLMHLVVHGILHLAGHDHHAAGEARVMEGLETRILQQLGVANPWRAGKISL</sequence>
<keyword evidence="7" id="KW-0963">Cytoplasm</keyword>
<reference evidence="8 9" key="1">
    <citation type="submission" date="2016-03" db="EMBL/GenBank/DDBJ databases">
        <title>Acetic acid bacteria sequencing.</title>
        <authorList>
            <person name="Brandt J."/>
            <person name="Jakob F."/>
            <person name="Vogel R.F."/>
        </authorList>
    </citation>
    <scope>NUCLEOTIDE SEQUENCE [LARGE SCALE GENOMIC DNA]</scope>
    <source>
        <strain evidence="8 9">NBRC 101099</strain>
    </source>
</reference>
<keyword evidence="6 7" id="KW-0862">Zinc</keyword>
<protein>
    <recommendedName>
        <fullName evidence="7">Endoribonuclease YbeY</fullName>
        <ecNumber evidence="7">3.1.-.-</ecNumber>
    </recommendedName>
</protein>
<feature type="binding site" evidence="7">
    <location>
        <position position="104"/>
    </location>
    <ligand>
        <name>Zn(2+)</name>
        <dbReference type="ChEBI" id="CHEBI:29105"/>
        <note>catalytic</note>
    </ligand>
</feature>
<keyword evidence="4 7" id="KW-0255">Endonuclease</keyword>
<name>A0A1U9KTV6_9PROT</name>
<evidence type="ECO:0000313" key="8">
    <source>
        <dbReference type="EMBL" id="AQS89268.1"/>
    </source>
</evidence>
<keyword evidence="5 7" id="KW-0378">Hydrolase</keyword>
<dbReference type="NCBIfam" id="TIGR00043">
    <property type="entry name" value="rRNA maturation RNase YbeY"/>
    <property type="match status" value="1"/>
</dbReference>
<keyword evidence="7" id="KW-0690">Ribosome biogenesis</keyword>
<dbReference type="Pfam" id="PF02130">
    <property type="entry name" value="YbeY"/>
    <property type="match status" value="1"/>
</dbReference>
<proteinExistence type="inferred from homology"/>